<dbReference type="GO" id="GO:0016491">
    <property type="term" value="F:oxidoreductase activity"/>
    <property type="evidence" value="ECO:0007669"/>
    <property type="project" value="UniProtKB-KW"/>
</dbReference>
<dbReference type="InterPro" id="IPR036318">
    <property type="entry name" value="FAD-bd_PCMH-like_sf"/>
</dbReference>
<keyword evidence="8" id="KW-1185">Reference proteome</keyword>
<dbReference type="PANTHER" id="PTHR42973:SF39">
    <property type="entry name" value="FAD-BINDING PCMH-TYPE DOMAIN-CONTAINING PROTEIN"/>
    <property type="match status" value="1"/>
</dbReference>
<gene>
    <name evidence="7" type="ORF">SLS62_009254</name>
</gene>
<evidence type="ECO:0000313" key="7">
    <source>
        <dbReference type="EMBL" id="KAK7747098.1"/>
    </source>
</evidence>
<name>A0AAN9UQI3_9PEZI</name>
<sequence>MTGGYTQGGGIGPLVSRHGMGADQVVEWEVVTGTGELVKATADDHPDLFWALRGGGGSTYGAVVSMTVKAHQDTAVSMAYLTVLNNGTNADALYSAIGVFLGTLPRIVDMGVYLSWIAAPFGFMLTPAIGPGLQVDELDSALQPTIDELQRLGLDYQYSSTSYPNYFPAWASFTKANVSNYNLGGRLVSRNIVENKPDELVAAIRHISSQAAFSGVAFNVANGVQSPDEVATNPYFREALISATLGTPINYTNFTATAAAQDKLTYDLLPALETLDPNGGGYLNEADFQQPNFQQVFYGDHYERLLQIKREYDPYDVFYAKTAVGSEDWEQQLDGRLCKV</sequence>
<dbReference type="PROSITE" id="PS51387">
    <property type="entry name" value="FAD_PCMH"/>
    <property type="match status" value="1"/>
</dbReference>
<comment type="similarity">
    <text evidence="2">Belongs to the oxygen-dependent FAD-linked oxidoreductase family.</text>
</comment>
<reference evidence="7 8" key="1">
    <citation type="submission" date="2024-02" db="EMBL/GenBank/DDBJ databases">
        <title>De novo assembly and annotation of 12 fungi associated with fruit tree decline syndrome in Ontario, Canada.</title>
        <authorList>
            <person name="Sulman M."/>
            <person name="Ellouze W."/>
            <person name="Ilyukhin E."/>
        </authorList>
    </citation>
    <scope>NUCLEOTIDE SEQUENCE [LARGE SCALE GENOMIC DNA]</scope>
    <source>
        <strain evidence="7 8">M11/M66-122</strain>
    </source>
</reference>
<dbReference type="Proteomes" id="UP001320420">
    <property type="component" value="Unassembled WGS sequence"/>
</dbReference>
<dbReference type="InterPro" id="IPR012951">
    <property type="entry name" value="BBE"/>
</dbReference>
<evidence type="ECO:0000313" key="8">
    <source>
        <dbReference type="Proteomes" id="UP001320420"/>
    </source>
</evidence>
<dbReference type="InterPro" id="IPR016166">
    <property type="entry name" value="FAD-bd_PCMH"/>
</dbReference>
<comment type="caution">
    <text evidence="7">The sequence shown here is derived from an EMBL/GenBank/DDBJ whole genome shotgun (WGS) entry which is preliminary data.</text>
</comment>
<evidence type="ECO:0000256" key="2">
    <source>
        <dbReference type="ARBA" id="ARBA00005466"/>
    </source>
</evidence>
<dbReference type="InterPro" id="IPR050416">
    <property type="entry name" value="FAD-linked_Oxidoreductase"/>
</dbReference>
<organism evidence="7 8">
    <name type="scientific">Diatrype stigma</name>
    <dbReference type="NCBI Taxonomy" id="117547"/>
    <lineage>
        <taxon>Eukaryota</taxon>
        <taxon>Fungi</taxon>
        <taxon>Dikarya</taxon>
        <taxon>Ascomycota</taxon>
        <taxon>Pezizomycotina</taxon>
        <taxon>Sordariomycetes</taxon>
        <taxon>Xylariomycetidae</taxon>
        <taxon>Xylariales</taxon>
        <taxon>Diatrypaceae</taxon>
        <taxon>Diatrype</taxon>
    </lineage>
</organism>
<keyword evidence="5" id="KW-0560">Oxidoreductase</keyword>
<keyword evidence="3" id="KW-0285">Flavoprotein</keyword>
<keyword evidence="4" id="KW-0274">FAD</keyword>
<evidence type="ECO:0000256" key="4">
    <source>
        <dbReference type="ARBA" id="ARBA00022827"/>
    </source>
</evidence>
<dbReference type="Gene3D" id="3.30.465.10">
    <property type="match status" value="1"/>
</dbReference>
<dbReference type="AlphaFoldDB" id="A0AAN9UQI3"/>
<dbReference type="InterPro" id="IPR016169">
    <property type="entry name" value="FAD-bd_PCMH_sub2"/>
</dbReference>
<evidence type="ECO:0000259" key="6">
    <source>
        <dbReference type="PROSITE" id="PS51387"/>
    </source>
</evidence>
<protein>
    <recommendedName>
        <fullName evidence="6">FAD-binding PCMH-type domain-containing protein</fullName>
    </recommendedName>
</protein>
<accession>A0AAN9UQI3</accession>
<evidence type="ECO:0000256" key="1">
    <source>
        <dbReference type="ARBA" id="ARBA00001974"/>
    </source>
</evidence>
<proteinExistence type="inferred from homology"/>
<dbReference type="Pfam" id="PF08031">
    <property type="entry name" value="BBE"/>
    <property type="match status" value="1"/>
</dbReference>
<dbReference type="Gene3D" id="3.40.462.20">
    <property type="match status" value="1"/>
</dbReference>
<comment type="cofactor">
    <cofactor evidence="1">
        <name>FAD</name>
        <dbReference type="ChEBI" id="CHEBI:57692"/>
    </cofactor>
</comment>
<feature type="domain" description="FAD-binding PCMH-type" evidence="6">
    <location>
        <begin position="1"/>
        <end position="73"/>
    </location>
</feature>
<dbReference type="EMBL" id="JAKJXP020000094">
    <property type="protein sequence ID" value="KAK7747098.1"/>
    <property type="molecule type" value="Genomic_DNA"/>
</dbReference>
<evidence type="ECO:0000256" key="3">
    <source>
        <dbReference type="ARBA" id="ARBA00022630"/>
    </source>
</evidence>
<dbReference type="SUPFAM" id="SSF56176">
    <property type="entry name" value="FAD-binding/transporter-associated domain-like"/>
    <property type="match status" value="1"/>
</dbReference>
<dbReference type="GO" id="GO:0071949">
    <property type="term" value="F:FAD binding"/>
    <property type="evidence" value="ECO:0007669"/>
    <property type="project" value="InterPro"/>
</dbReference>
<evidence type="ECO:0000256" key="5">
    <source>
        <dbReference type="ARBA" id="ARBA00023002"/>
    </source>
</evidence>
<dbReference type="PANTHER" id="PTHR42973">
    <property type="entry name" value="BINDING OXIDOREDUCTASE, PUTATIVE (AFU_ORTHOLOGUE AFUA_1G17690)-RELATED"/>
    <property type="match status" value="1"/>
</dbReference>